<dbReference type="InterPro" id="IPR020568">
    <property type="entry name" value="Ribosomal_Su5_D2-typ_SF"/>
</dbReference>
<dbReference type="Proteomes" id="UP000662703">
    <property type="component" value="Unassembled WGS sequence"/>
</dbReference>
<keyword evidence="3 6" id="KW-0255">Endonuclease</keyword>
<sequence length="129" mass="14615">MVRQSAPAVPRPLPFTRDQRLTDGGQFRAVFDKPDYRVSDRHFLILARRNDLPHARLGLVVGRRRARRAVDRGAIKRRAREQFRLRQYELAGLDLIVLLRAPCPTDGGRGATPLLAGLLDKLLAKRGQD</sequence>
<gene>
    <name evidence="6" type="primary">rnpA</name>
    <name evidence="8" type="ORF">Y5W_00278</name>
</gene>
<evidence type="ECO:0000256" key="5">
    <source>
        <dbReference type="ARBA" id="ARBA00022884"/>
    </source>
</evidence>
<evidence type="ECO:0000256" key="2">
    <source>
        <dbReference type="ARBA" id="ARBA00022722"/>
    </source>
</evidence>
<dbReference type="NCBIfam" id="TIGR00188">
    <property type="entry name" value="rnpA"/>
    <property type="match status" value="1"/>
</dbReference>
<comment type="caution">
    <text evidence="8">The sequence shown here is derived from an EMBL/GenBank/DDBJ whole genome shotgun (WGS) entry which is preliminary data.</text>
</comment>
<dbReference type="PANTHER" id="PTHR33992">
    <property type="entry name" value="RIBONUCLEASE P PROTEIN COMPONENT"/>
    <property type="match status" value="1"/>
</dbReference>
<dbReference type="Gene3D" id="3.30.230.10">
    <property type="match status" value="1"/>
</dbReference>
<evidence type="ECO:0000256" key="3">
    <source>
        <dbReference type="ARBA" id="ARBA00022759"/>
    </source>
</evidence>
<dbReference type="PANTHER" id="PTHR33992:SF1">
    <property type="entry name" value="RIBONUCLEASE P PROTEIN COMPONENT"/>
    <property type="match status" value="1"/>
</dbReference>
<keyword evidence="4 6" id="KW-0378">Hydrolase</keyword>
<dbReference type="SUPFAM" id="SSF54211">
    <property type="entry name" value="Ribosomal protein S5 domain 2-like"/>
    <property type="match status" value="1"/>
</dbReference>
<organism evidence="8 9">
    <name type="scientific">Alloalcanivorax profundimaris</name>
    <dbReference type="NCBI Taxonomy" id="2735259"/>
    <lineage>
        <taxon>Bacteria</taxon>
        <taxon>Pseudomonadati</taxon>
        <taxon>Pseudomonadota</taxon>
        <taxon>Gammaproteobacteria</taxon>
        <taxon>Oceanospirillales</taxon>
        <taxon>Alcanivoracaceae</taxon>
        <taxon>Alloalcanivorax</taxon>
    </lineage>
</organism>
<keyword evidence="5 6" id="KW-0694">RNA-binding</keyword>
<evidence type="ECO:0000256" key="7">
    <source>
        <dbReference type="NCBIfam" id="TIGR00188"/>
    </source>
</evidence>
<keyword evidence="2 6" id="KW-0540">Nuclease</keyword>
<comment type="similarity">
    <text evidence="6">Belongs to the RnpA family.</text>
</comment>
<proteinExistence type="inferred from homology"/>
<reference evidence="8 9" key="1">
    <citation type="submission" date="2012-09" db="EMBL/GenBank/DDBJ databases">
        <title>Genome Sequence of alkane-degrading Bacterium Alcanivorax sp. 521-1.</title>
        <authorList>
            <person name="Lai Q."/>
            <person name="Shao Z."/>
        </authorList>
    </citation>
    <scope>NUCLEOTIDE SEQUENCE [LARGE SCALE GENOMIC DNA]</scope>
    <source>
        <strain evidence="8 9">521-1</strain>
    </source>
</reference>
<comment type="subunit">
    <text evidence="6">Consists of a catalytic RNA component (M1 or rnpB) and a protein subunit.</text>
</comment>
<dbReference type="InterPro" id="IPR014721">
    <property type="entry name" value="Ribsml_uS5_D2-typ_fold_subgr"/>
</dbReference>
<dbReference type="HAMAP" id="MF_00227">
    <property type="entry name" value="RNase_P"/>
    <property type="match status" value="1"/>
</dbReference>
<evidence type="ECO:0000313" key="9">
    <source>
        <dbReference type="Proteomes" id="UP000662703"/>
    </source>
</evidence>
<evidence type="ECO:0000256" key="1">
    <source>
        <dbReference type="ARBA" id="ARBA00022694"/>
    </source>
</evidence>
<dbReference type="EMBL" id="ARXX01000002">
    <property type="protein sequence ID" value="MBF5054984.1"/>
    <property type="molecule type" value="Genomic_DNA"/>
</dbReference>
<comment type="catalytic activity">
    <reaction evidence="6">
        <text>Endonucleolytic cleavage of RNA, removing 5'-extranucleotides from tRNA precursor.</text>
        <dbReference type="EC" id="3.1.26.5"/>
    </reaction>
</comment>
<dbReference type="InterPro" id="IPR000100">
    <property type="entry name" value="RNase_P"/>
</dbReference>
<dbReference type="EC" id="3.1.26.5" evidence="6 7"/>
<evidence type="ECO:0000256" key="4">
    <source>
        <dbReference type="ARBA" id="ARBA00022801"/>
    </source>
</evidence>
<keyword evidence="1 6" id="KW-0819">tRNA processing</keyword>
<evidence type="ECO:0000313" key="8">
    <source>
        <dbReference type="EMBL" id="MBF5054984.1"/>
    </source>
</evidence>
<dbReference type="RefSeq" id="WP_194863905.1">
    <property type="nucleotide sequence ID" value="NZ_ARXX01000002.1"/>
</dbReference>
<accession>A0ABS0AM33</accession>
<name>A0ABS0AM33_9GAMM</name>
<dbReference type="Pfam" id="PF00825">
    <property type="entry name" value="Ribonuclease_P"/>
    <property type="match status" value="1"/>
</dbReference>
<protein>
    <recommendedName>
        <fullName evidence="6 7">Ribonuclease P protein component</fullName>
        <shortName evidence="6">RNase P protein</shortName>
        <shortName evidence="6">RNaseP protein</shortName>
        <ecNumber evidence="6 7">3.1.26.5</ecNumber>
    </recommendedName>
    <alternativeName>
        <fullName evidence="6">Protein C5</fullName>
    </alternativeName>
</protein>
<keyword evidence="9" id="KW-1185">Reference proteome</keyword>
<evidence type="ECO:0000256" key="6">
    <source>
        <dbReference type="HAMAP-Rule" id="MF_00227"/>
    </source>
</evidence>
<comment type="function">
    <text evidence="6">RNaseP catalyzes the removal of the 5'-leader sequence from pre-tRNA to produce the mature 5'-terminus. It can also cleave other RNA substrates such as 4.5S RNA. The protein component plays an auxiliary but essential role in vivo by binding to the 5'-leader sequence and broadening the substrate specificity of the ribozyme.</text>
</comment>